<dbReference type="EMBL" id="WBUI01000041">
    <property type="protein sequence ID" value="KAB2928947.1"/>
    <property type="molecule type" value="Genomic_DNA"/>
</dbReference>
<protein>
    <submittedName>
        <fullName evidence="2">Zf-HC2 domain-containing protein</fullName>
    </submittedName>
</protein>
<proteinExistence type="predicted"/>
<evidence type="ECO:0000259" key="1">
    <source>
        <dbReference type="Pfam" id="PF13490"/>
    </source>
</evidence>
<feature type="domain" description="Putative zinc-finger" evidence="1">
    <location>
        <begin position="9"/>
        <end position="36"/>
    </location>
</feature>
<comment type="caution">
    <text evidence="2">The sequence shown here is derived from an EMBL/GenBank/DDBJ whole genome shotgun (WGS) entry which is preliminary data.</text>
</comment>
<dbReference type="Gene3D" id="1.10.10.1320">
    <property type="entry name" value="Anti-sigma factor, zinc-finger domain"/>
    <property type="match status" value="1"/>
</dbReference>
<dbReference type="Pfam" id="PF13490">
    <property type="entry name" value="zf-HC2"/>
    <property type="match status" value="1"/>
</dbReference>
<gene>
    <name evidence="2" type="ORF">F9K24_21390</name>
</gene>
<organism evidence="2 3">
    <name type="scientific">Leptonema illini</name>
    <dbReference type="NCBI Taxonomy" id="183"/>
    <lineage>
        <taxon>Bacteria</taxon>
        <taxon>Pseudomonadati</taxon>
        <taxon>Spirochaetota</taxon>
        <taxon>Spirochaetia</taxon>
        <taxon>Leptospirales</taxon>
        <taxon>Leptospiraceae</taxon>
        <taxon>Leptonema</taxon>
    </lineage>
</organism>
<dbReference type="AlphaFoldDB" id="A0A833GXJ6"/>
<accession>A0A833GXJ6</accession>
<dbReference type="Proteomes" id="UP000460298">
    <property type="component" value="Unassembled WGS sequence"/>
</dbReference>
<dbReference type="RefSeq" id="WP_002775434.1">
    <property type="nucleotide sequence ID" value="NZ_JQDG01000035.1"/>
</dbReference>
<evidence type="ECO:0000313" key="3">
    <source>
        <dbReference type="Proteomes" id="UP000460298"/>
    </source>
</evidence>
<evidence type="ECO:0000313" key="2">
    <source>
        <dbReference type="EMBL" id="KAB2928947.1"/>
    </source>
</evidence>
<name>A0A833GXJ6_9LEPT</name>
<sequence length="197" mass="22773">MSKHIQESRLLAYIRRELDLAELRKVEQHLAACKECYEEYVSLRAFEYERKERPTEDFLSAVIDRLKGASNYRPVRSLTIRNTKGRLRIFDDAEQTVMESVGDTGNALIDLDLESIKWRLQIELAGNGRFVVSIEPAESAEVNGITIYYGESVADTRMRRTAAIFRTTMNSASYVLSFRRRGAEFTRLLLTFRDDTM</sequence>
<dbReference type="InterPro" id="IPR041916">
    <property type="entry name" value="Anti_sigma_zinc_sf"/>
</dbReference>
<dbReference type="OrthoDB" id="5793589at2"/>
<dbReference type="InterPro" id="IPR027383">
    <property type="entry name" value="Znf_put"/>
</dbReference>
<reference evidence="2 3" key="1">
    <citation type="submission" date="2019-10" db="EMBL/GenBank/DDBJ databases">
        <title>Extracellular Electron Transfer in a Candidatus Methanoperedens spp. Enrichment Culture.</title>
        <authorList>
            <person name="Berger S."/>
            <person name="Rangel Shaw D."/>
            <person name="Berben T."/>
            <person name="In 'T Zandt M."/>
            <person name="Frank J."/>
            <person name="Reimann J."/>
            <person name="Jetten M.S.M."/>
            <person name="Welte C.U."/>
        </authorList>
    </citation>
    <scope>NUCLEOTIDE SEQUENCE [LARGE SCALE GENOMIC DNA]</scope>
    <source>
        <strain evidence="2">SB12</strain>
    </source>
</reference>